<evidence type="ECO:0000313" key="2">
    <source>
        <dbReference type="Proteomes" id="UP001066276"/>
    </source>
</evidence>
<dbReference type="EMBL" id="JANPWB010000011">
    <property type="protein sequence ID" value="KAJ1123031.1"/>
    <property type="molecule type" value="Genomic_DNA"/>
</dbReference>
<evidence type="ECO:0000313" key="1">
    <source>
        <dbReference type="EMBL" id="KAJ1123031.1"/>
    </source>
</evidence>
<sequence>HSARAVSTRPTGRTSEHVLTDPHCVHVRSRPTTFPIWNCIYHSLTTFCIFTKEEMFLMTLLHPDKCIKLASVQCTTRDSPQTP</sequence>
<name>A0AAV7P4C0_PLEWA</name>
<dbReference type="Proteomes" id="UP001066276">
    <property type="component" value="Chromosome 7"/>
</dbReference>
<gene>
    <name evidence="1" type="ORF">NDU88_001504</name>
</gene>
<protein>
    <submittedName>
        <fullName evidence="1">Uncharacterized protein</fullName>
    </submittedName>
</protein>
<proteinExistence type="predicted"/>
<comment type="caution">
    <text evidence="1">The sequence shown here is derived from an EMBL/GenBank/DDBJ whole genome shotgun (WGS) entry which is preliminary data.</text>
</comment>
<reference evidence="1" key="1">
    <citation type="journal article" date="2022" name="bioRxiv">
        <title>Sequencing and chromosome-scale assembly of the giantPleurodeles waltlgenome.</title>
        <authorList>
            <person name="Brown T."/>
            <person name="Elewa A."/>
            <person name="Iarovenko S."/>
            <person name="Subramanian E."/>
            <person name="Araus A.J."/>
            <person name="Petzold A."/>
            <person name="Susuki M."/>
            <person name="Suzuki K.-i.T."/>
            <person name="Hayashi T."/>
            <person name="Toyoda A."/>
            <person name="Oliveira C."/>
            <person name="Osipova E."/>
            <person name="Leigh N.D."/>
            <person name="Simon A."/>
            <person name="Yun M.H."/>
        </authorList>
    </citation>
    <scope>NUCLEOTIDE SEQUENCE</scope>
    <source>
        <strain evidence="1">20211129_DDA</strain>
        <tissue evidence="1">Liver</tissue>
    </source>
</reference>
<dbReference type="AlphaFoldDB" id="A0AAV7P4C0"/>
<keyword evidence="2" id="KW-1185">Reference proteome</keyword>
<feature type="non-terminal residue" evidence="1">
    <location>
        <position position="83"/>
    </location>
</feature>
<accession>A0AAV7P4C0</accession>
<feature type="non-terminal residue" evidence="1">
    <location>
        <position position="1"/>
    </location>
</feature>
<organism evidence="1 2">
    <name type="scientific">Pleurodeles waltl</name>
    <name type="common">Iberian ribbed newt</name>
    <dbReference type="NCBI Taxonomy" id="8319"/>
    <lineage>
        <taxon>Eukaryota</taxon>
        <taxon>Metazoa</taxon>
        <taxon>Chordata</taxon>
        <taxon>Craniata</taxon>
        <taxon>Vertebrata</taxon>
        <taxon>Euteleostomi</taxon>
        <taxon>Amphibia</taxon>
        <taxon>Batrachia</taxon>
        <taxon>Caudata</taxon>
        <taxon>Salamandroidea</taxon>
        <taxon>Salamandridae</taxon>
        <taxon>Pleurodelinae</taxon>
        <taxon>Pleurodeles</taxon>
    </lineage>
</organism>